<accession>A0A926P0Y0</accession>
<evidence type="ECO:0000313" key="2">
    <source>
        <dbReference type="Proteomes" id="UP000598467"/>
    </source>
</evidence>
<proteinExistence type="predicted"/>
<gene>
    <name evidence="1" type="ORF">HK439_13585</name>
</gene>
<dbReference type="InterPro" id="IPR009579">
    <property type="entry name" value="DUF1192"/>
</dbReference>
<comment type="caution">
    <text evidence="1">The sequence shown here is derived from an EMBL/GenBank/DDBJ whole genome shotgun (WGS) entry which is preliminary data.</text>
</comment>
<sequence length="68" mass="7623">MSLFDDDTPKKPQGTQIIVGQDLSTLSESELAERISELEQEIIRTKETLSNRSNIRNEAESLFGKPST</sequence>
<dbReference type="RefSeq" id="WP_190292054.1">
    <property type="nucleotide sequence ID" value="NZ_JABFCZ010000014.1"/>
</dbReference>
<dbReference type="Pfam" id="PF06698">
    <property type="entry name" value="DUF1192"/>
    <property type="match status" value="1"/>
</dbReference>
<reference evidence="1" key="1">
    <citation type="submission" date="2020-05" db="EMBL/GenBank/DDBJ databases">
        <title>Identification of trans-AT polyketide cluster in two marine bacteria, producers of a novel glutaramide-containing polyketide sesbanimide D and analogs.</title>
        <authorList>
            <person name="Kacar D."/>
            <person name="Rodriguez P."/>
            <person name="Canedo L."/>
            <person name="Gonzalez E."/>
            <person name="Galan B."/>
            <person name="De La Calle F."/>
            <person name="Garcia J.L."/>
        </authorList>
    </citation>
    <scope>NUCLEOTIDE SEQUENCE</scope>
    <source>
        <strain evidence="1">PHM038</strain>
    </source>
</reference>
<organism evidence="1 2">
    <name type="scientific">Roseibium aggregatum</name>
    <dbReference type="NCBI Taxonomy" id="187304"/>
    <lineage>
        <taxon>Bacteria</taxon>
        <taxon>Pseudomonadati</taxon>
        <taxon>Pseudomonadota</taxon>
        <taxon>Alphaproteobacteria</taxon>
        <taxon>Hyphomicrobiales</taxon>
        <taxon>Stappiaceae</taxon>
        <taxon>Roseibium</taxon>
    </lineage>
</organism>
<dbReference type="EMBL" id="JABFCZ010000014">
    <property type="protein sequence ID" value="MBD1547295.1"/>
    <property type="molecule type" value="Genomic_DNA"/>
</dbReference>
<evidence type="ECO:0000313" key="1">
    <source>
        <dbReference type="EMBL" id="MBD1547295.1"/>
    </source>
</evidence>
<dbReference type="AlphaFoldDB" id="A0A926P0Y0"/>
<dbReference type="Proteomes" id="UP000598467">
    <property type="component" value="Unassembled WGS sequence"/>
</dbReference>
<protein>
    <submittedName>
        <fullName evidence="1">DUF1192 domain-containing protein</fullName>
    </submittedName>
</protein>
<name>A0A926P0Y0_9HYPH</name>